<dbReference type="Gene3D" id="2.30.30.30">
    <property type="match status" value="1"/>
</dbReference>
<sequence length="448" mass="48154">MARQSALSLVRDRAKTGALKRLTLSSSKTAGRNSSGRITSFHRGGGAKRLQRKVDVKRDACSTGIVERIEYDPNRSSSLALVRWVQGVHFRRPKSPQELSAMSQIQQSATADVSGRFSLAALSSRVHKDKEASALYSALGNGDISASLKSGASSSLPRIAVAGAKPTFFAQAKADEEGKHTFSFTEIQKWATDDVLWAQRMKRQAALSWQNELKKKHLLKTQANSFSSLAAKTSGTSKGPKGKADCIPVSYILASHQCMPGSTVMNYNSSKPSKSSASSPYSLENQFDIIDLNSKVGNCIPLANARIGTWVHNIECRPGQGGKMVRAAGTYAKVVQEPGAKCVLRLPSGAEKAVDSRCHATIGIVSNPSHGTRKLRKAGHSRWLGRRPVVRGVAMNPVDHPHGGGEGRTKGGRPSVSPWGKPTKAGYRSPSVASRKAFAGTKLIQFRK</sequence>
<dbReference type="InterPro" id="IPR022669">
    <property type="entry name" value="Ribosomal_uL2_C"/>
</dbReference>
<dbReference type="HOGENOM" id="CLU_049259_0_0_1"/>
<evidence type="ECO:0000256" key="1">
    <source>
        <dbReference type="ARBA" id="ARBA00004173"/>
    </source>
</evidence>
<dbReference type="PANTHER" id="PTHR13691">
    <property type="entry name" value="RIBOSOMAL PROTEIN L2"/>
    <property type="match status" value="1"/>
</dbReference>
<dbReference type="FunFam" id="4.10.950.10:FF:000001">
    <property type="entry name" value="50S ribosomal protein L2"/>
    <property type="match status" value="1"/>
</dbReference>
<gene>
    <name evidence="12" type="primary">RPL2_1</name>
    <name evidence="12" type="ORF">Zm00014a_023125</name>
</gene>
<keyword evidence="4 12" id="KW-0689">Ribosomal protein</keyword>
<dbReference type="AlphaFoldDB" id="A0A8J8YJW6"/>
<dbReference type="InterPro" id="IPR012340">
    <property type="entry name" value="NA-bd_OB-fold"/>
</dbReference>
<dbReference type="InterPro" id="IPR014722">
    <property type="entry name" value="Rib_uL2_dom2"/>
</dbReference>
<feature type="domain" description="Large ribosomal subunit protein uL2 RNA-binding" evidence="11">
    <location>
        <begin position="31"/>
        <end position="107"/>
    </location>
</feature>
<dbReference type="Pfam" id="PF00181">
    <property type="entry name" value="Ribosomal_L2_N"/>
    <property type="match status" value="1"/>
</dbReference>
<dbReference type="GO" id="GO:0005840">
    <property type="term" value="C:ribosome"/>
    <property type="evidence" value="ECO:0007669"/>
    <property type="project" value="UniProtKB-KW"/>
</dbReference>
<feature type="compositionally biased region" description="Polar residues" evidence="9">
    <location>
        <begin position="26"/>
        <end position="38"/>
    </location>
</feature>
<evidence type="ECO:0000256" key="6">
    <source>
        <dbReference type="ARBA" id="ARBA00023274"/>
    </source>
</evidence>
<dbReference type="PROSITE" id="PS00467">
    <property type="entry name" value="RIBOSOMAL_L2"/>
    <property type="match status" value="1"/>
</dbReference>
<dbReference type="InterPro" id="IPR008991">
    <property type="entry name" value="Translation_prot_SH3-like_sf"/>
</dbReference>
<evidence type="ECO:0000313" key="12">
    <source>
        <dbReference type="EMBL" id="PWZ29587.1"/>
    </source>
</evidence>
<evidence type="ECO:0000256" key="9">
    <source>
        <dbReference type="SAM" id="MobiDB-lite"/>
    </source>
</evidence>
<dbReference type="FunFam" id="2.30.30.30:FF:000001">
    <property type="entry name" value="50S ribosomal protein L2"/>
    <property type="match status" value="1"/>
</dbReference>
<keyword evidence="5" id="KW-0496">Mitochondrion</keyword>
<evidence type="ECO:0000259" key="11">
    <source>
        <dbReference type="SMART" id="SM01383"/>
    </source>
</evidence>
<dbReference type="InterPro" id="IPR014726">
    <property type="entry name" value="Ribosomal_uL2_dom3"/>
</dbReference>
<dbReference type="SMR" id="A0A8J8YJW6"/>
<evidence type="ECO:0000256" key="2">
    <source>
        <dbReference type="ARBA" id="ARBA00005636"/>
    </source>
</evidence>
<dbReference type="GO" id="GO:0005739">
    <property type="term" value="C:mitochondrion"/>
    <property type="evidence" value="ECO:0007669"/>
    <property type="project" value="UniProtKB-SubCell"/>
</dbReference>
<feature type="region of interest" description="Disordered" evidence="9">
    <location>
        <begin position="394"/>
        <end position="432"/>
    </location>
</feature>
<keyword evidence="6" id="KW-0687">Ribonucleoprotein</keyword>
<evidence type="ECO:0000256" key="3">
    <source>
        <dbReference type="ARBA" id="ARBA00022495"/>
    </source>
</evidence>
<accession>A0A8J8YJW6</accession>
<dbReference type="InterPro" id="IPR022671">
    <property type="entry name" value="Ribosomal_uL2_CS"/>
</dbReference>
<dbReference type="GO" id="GO:1990904">
    <property type="term" value="C:ribonucleoprotein complex"/>
    <property type="evidence" value="ECO:0007669"/>
    <property type="project" value="UniProtKB-KW"/>
</dbReference>
<dbReference type="SUPFAM" id="SSF50104">
    <property type="entry name" value="Translation proteins SH3-like domain"/>
    <property type="match status" value="1"/>
</dbReference>
<comment type="similarity">
    <text evidence="2">Belongs to the universal ribosomal protein uL2 family.</text>
</comment>
<dbReference type="SMART" id="SM01382">
    <property type="entry name" value="Ribosomal_L2_C"/>
    <property type="match status" value="1"/>
</dbReference>
<dbReference type="Proteomes" id="UP000251960">
    <property type="component" value="Chromosome 4"/>
</dbReference>
<dbReference type="SUPFAM" id="SSF50249">
    <property type="entry name" value="Nucleic acid-binding proteins"/>
    <property type="match status" value="1"/>
</dbReference>
<dbReference type="InterPro" id="IPR022666">
    <property type="entry name" value="Ribosomal_uL2_RNA-bd_dom"/>
</dbReference>
<dbReference type="InterPro" id="IPR002171">
    <property type="entry name" value="Ribosomal_uL2"/>
</dbReference>
<dbReference type="OMA" id="RCHATIG"/>
<organism evidence="12">
    <name type="scientific">Zea mays</name>
    <name type="common">Maize</name>
    <dbReference type="NCBI Taxonomy" id="4577"/>
    <lineage>
        <taxon>Eukaryota</taxon>
        <taxon>Viridiplantae</taxon>
        <taxon>Streptophyta</taxon>
        <taxon>Embryophyta</taxon>
        <taxon>Tracheophyta</taxon>
        <taxon>Spermatophyta</taxon>
        <taxon>Magnoliopsida</taxon>
        <taxon>Liliopsida</taxon>
        <taxon>Poales</taxon>
        <taxon>Poaceae</taxon>
        <taxon>PACMAD clade</taxon>
        <taxon>Panicoideae</taxon>
        <taxon>Andropogonodae</taxon>
        <taxon>Andropogoneae</taxon>
        <taxon>Tripsacinae</taxon>
        <taxon>Zea</taxon>
    </lineage>
</organism>
<dbReference type="GO" id="GO:0006412">
    <property type="term" value="P:translation"/>
    <property type="evidence" value="ECO:0007669"/>
    <property type="project" value="InterPro"/>
</dbReference>
<proteinExistence type="inferred from homology"/>
<evidence type="ECO:0000259" key="10">
    <source>
        <dbReference type="SMART" id="SM01382"/>
    </source>
</evidence>
<evidence type="ECO:0000256" key="5">
    <source>
        <dbReference type="ARBA" id="ARBA00023128"/>
    </source>
</evidence>
<dbReference type="FunFam" id="2.40.50.140:FF:000254">
    <property type="entry name" value="Ribosomal protein L2 mitochondrion"/>
    <property type="match status" value="1"/>
</dbReference>
<comment type="caution">
    <text evidence="12">The sequence shown here is derived from an EMBL/GenBank/DDBJ whole genome shotgun (WGS) entry which is preliminary data.</text>
</comment>
<feature type="domain" description="Large ribosomal subunit protein uL2 C-terminal" evidence="10">
    <location>
        <begin position="294"/>
        <end position="422"/>
    </location>
</feature>
<dbReference type="KEGG" id="zma:542547"/>
<protein>
    <recommendedName>
        <fullName evidence="7">Large ribosomal subunit protein uL2m</fullName>
    </recommendedName>
    <alternativeName>
        <fullName evidence="8">60S ribosomal protein L2, mitochondrial</fullName>
    </alternativeName>
</protein>
<dbReference type="GO" id="GO:0003735">
    <property type="term" value="F:structural constituent of ribosome"/>
    <property type="evidence" value="ECO:0007669"/>
    <property type="project" value="InterPro"/>
</dbReference>
<reference evidence="12" key="1">
    <citation type="journal article" date="2018" name="Nat. Genet.">
        <title>Extensive intraspecific gene order and gene structural variations between Mo17 and other maize genomes.</title>
        <authorList>
            <person name="Sun S."/>
            <person name="Zhou Y."/>
            <person name="Chen J."/>
            <person name="Shi J."/>
            <person name="Zhao H."/>
            <person name="Zhao H."/>
            <person name="Song W."/>
            <person name="Zhang M."/>
            <person name="Cui Y."/>
            <person name="Dong X."/>
            <person name="Liu H."/>
            <person name="Ma X."/>
            <person name="Jiao Y."/>
            <person name="Wang B."/>
            <person name="Wei X."/>
            <person name="Stein J.C."/>
            <person name="Glaubitz J.C."/>
            <person name="Lu F."/>
            <person name="Yu G."/>
            <person name="Liang C."/>
            <person name="Fengler K."/>
            <person name="Li B."/>
            <person name="Rafalski A."/>
            <person name="Schnable P.S."/>
            <person name="Ware D.H."/>
            <person name="Buckler E.S."/>
            <person name="Lai J."/>
        </authorList>
    </citation>
    <scope>NUCLEOTIDE SEQUENCE [LARGE SCALE GENOMIC DNA]</scope>
    <source>
        <tissue evidence="12">Seedling</tissue>
    </source>
</reference>
<dbReference type="Gene3D" id="4.10.950.10">
    <property type="entry name" value="Ribosomal protein L2, domain 3"/>
    <property type="match status" value="1"/>
</dbReference>
<dbReference type="EMBL" id="NCVQ01000005">
    <property type="protein sequence ID" value="PWZ29587.1"/>
    <property type="molecule type" value="Genomic_DNA"/>
</dbReference>
<feature type="compositionally biased region" description="Basic and acidic residues" evidence="9">
    <location>
        <begin position="399"/>
        <end position="409"/>
    </location>
</feature>
<dbReference type="SMART" id="SM01383">
    <property type="entry name" value="Ribosomal_L2"/>
    <property type="match status" value="1"/>
</dbReference>
<feature type="region of interest" description="Disordered" evidence="9">
    <location>
        <begin position="26"/>
        <end position="46"/>
    </location>
</feature>
<evidence type="ECO:0000256" key="7">
    <source>
        <dbReference type="ARBA" id="ARBA00069872"/>
    </source>
</evidence>
<comment type="subcellular location">
    <subcellularLocation>
        <location evidence="1">Mitochondrion</location>
    </subcellularLocation>
</comment>
<evidence type="ECO:0000256" key="4">
    <source>
        <dbReference type="ARBA" id="ARBA00022980"/>
    </source>
</evidence>
<dbReference type="Pfam" id="PF03947">
    <property type="entry name" value="Ribosomal_L2_C"/>
    <property type="match status" value="1"/>
</dbReference>
<name>A0A8J8YJW6_MAIZE</name>
<dbReference type="Gene3D" id="2.40.50.140">
    <property type="entry name" value="Nucleic acid-binding proteins"/>
    <property type="match status" value="1"/>
</dbReference>
<dbReference type="OrthoDB" id="10267824at2759"/>
<evidence type="ECO:0000256" key="8">
    <source>
        <dbReference type="ARBA" id="ARBA00078513"/>
    </source>
</evidence>
<dbReference type="PANTHER" id="PTHR13691:SF63">
    <property type="entry name" value="RIBOSOMAL PROTEIN L2"/>
    <property type="match status" value="1"/>
</dbReference>
<keyword evidence="3" id="KW-0691">RNA editing</keyword>